<dbReference type="AlphaFoldDB" id="A0A1X4XYP0"/>
<comment type="caution">
    <text evidence="1">The sequence shown here is derived from an EMBL/GenBank/DDBJ whole genome shotgun (WGS) entry which is preliminary data.</text>
</comment>
<accession>A0A1X4XYP0</accession>
<protein>
    <submittedName>
        <fullName evidence="1">Uncharacterized protein</fullName>
    </submittedName>
</protein>
<dbReference type="Proteomes" id="UP000194141">
    <property type="component" value="Unassembled WGS sequence"/>
</dbReference>
<evidence type="ECO:0000313" key="1">
    <source>
        <dbReference type="EMBL" id="OSS42650.1"/>
    </source>
</evidence>
<organism evidence="1 2">
    <name type="scientific">Desulfurella amilsii</name>
    <dbReference type="NCBI Taxonomy" id="1562698"/>
    <lineage>
        <taxon>Bacteria</taxon>
        <taxon>Pseudomonadati</taxon>
        <taxon>Campylobacterota</taxon>
        <taxon>Desulfurellia</taxon>
        <taxon>Desulfurellales</taxon>
        <taxon>Desulfurellaceae</taxon>
        <taxon>Desulfurella</taxon>
    </lineage>
</organism>
<name>A0A1X4XYP0_9BACT</name>
<sequence length="51" mass="5424">MPKKAIKPYIVSDIAEPSAIINAAFVKLANERLAISICVAPTGIAVKYPII</sequence>
<reference evidence="1 2" key="1">
    <citation type="journal article" date="2017" name="Front. Microbiol.">
        <title>Genome Sequence of Desulfurella amilsii Strain TR1 and Comparative Genomics of Desulfurellaceae Family.</title>
        <authorList>
            <person name="Florentino A.P."/>
            <person name="Stams A.J."/>
            <person name="Sanchez-Andrea I."/>
        </authorList>
    </citation>
    <scope>NUCLEOTIDE SEQUENCE [LARGE SCALE GENOMIC DNA]</scope>
    <source>
        <strain evidence="1 2">TR1</strain>
    </source>
</reference>
<proteinExistence type="predicted"/>
<gene>
    <name evidence="1" type="ORF">DESAMIL20_534</name>
</gene>
<evidence type="ECO:0000313" key="2">
    <source>
        <dbReference type="Proteomes" id="UP000194141"/>
    </source>
</evidence>
<keyword evidence="2" id="KW-1185">Reference proteome</keyword>
<dbReference type="EMBL" id="MDSU01000011">
    <property type="protein sequence ID" value="OSS42650.1"/>
    <property type="molecule type" value="Genomic_DNA"/>
</dbReference>